<evidence type="ECO:0000256" key="4">
    <source>
        <dbReference type="ARBA" id="ARBA00022475"/>
    </source>
</evidence>
<keyword evidence="9 11" id="KW-0472">Membrane</keyword>
<gene>
    <name evidence="11 13" type="primary">nhaA</name>
    <name evidence="13" type="ORF">ACFQ3U_00010</name>
</gene>
<comment type="similarity">
    <text evidence="11">Belongs to the NhaA Na(+)/H(+) (TC 2.A.33) antiporter family.</text>
</comment>
<dbReference type="RefSeq" id="WP_343958324.1">
    <property type="nucleotide sequence ID" value="NZ_BAAAKZ010000003.1"/>
</dbReference>
<dbReference type="InterPro" id="IPR023171">
    <property type="entry name" value="Na/H_antiporter_dom_sf"/>
</dbReference>
<keyword evidence="2 11" id="KW-0813">Transport</keyword>
<dbReference type="Pfam" id="PF06965">
    <property type="entry name" value="Na_H_antiport_1"/>
    <property type="match status" value="1"/>
</dbReference>
<keyword evidence="8 11" id="KW-0406">Ion transport</keyword>
<evidence type="ECO:0000256" key="8">
    <source>
        <dbReference type="ARBA" id="ARBA00023065"/>
    </source>
</evidence>
<comment type="catalytic activity">
    <reaction evidence="11">
        <text>Na(+)(in) + 2 H(+)(out) = Na(+)(out) + 2 H(+)(in)</text>
        <dbReference type="Rhea" id="RHEA:29251"/>
        <dbReference type="ChEBI" id="CHEBI:15378"/>
        <dbReference type="ChEBI" id="CHEBI:29101"/>
    </reaction>
</comment>
<feature type="transmembrane region" description="Helical" evidence="11">
    <location>
        <begin position="46"/>
        <end position="64"/>
    </location>
</feature>
<keyword evidence="14" id="KW-1185">Reference proteome</keyword>
<dbReference type="EMBL" id="JBHTLY010000001">
    <property type="protein sequence ID" value="MFD1200276.1"/>
    <property type="molecule type" value="Genomic_DNA"/>
</dbReference>
<name>A0ABW3THR6_9MICO</name>
<comment type="function">
    <text evidence="11">Na(+)/H(+) antiporter that extrudes sodium in exchange for external protons.</text>
</comment>
<reference evidence="14" key="1">
    <citation type="journal article" date="2019" name="Int. J. Syst. Evol. Microbiol.">
        <title>The Global Catalogue of Microorganisms (GCM) 10K type strain sequencing project: providing services to taxonomists for standard genome sequencing and annotation.</title>
        <authorList>
            <consortium name="The Broad Institute Genomics Platform"/>
            <consortium name="The Broad Institute Genome Sequencing Center for Infectious Disease"/>
            <person name="Wu L."/>
            <person name="Ma J."/>
        </authorList>
    </citation>
    <scope>NUCLEOTIDE SEQUENCE [LARGE SCALE GENOMIC DNA]</scope>
    <source>
        <strain evidence="14">CCUG 50213</strain>
    </source>
</reference>
<dbReference type="Gene3D" id="1.20.1530.10">
    <property type="entry name" value="Na+/H+ antiporter like domain"/>
    <property type="match status" value="1"/>
</dbReference>
<dbReference type="NCBIfam" id="TIGR00773">
    <property type="entry name" value="NhaA"/>
    <property type="match status" value="1"/>
</dbReference>
<feature type="region of interest" description="Disordered" evidence="12">
    <location>
        <begin position="1"/>
        <end position="21"/>
    </location>
</feature>
<organism evidence="13 14">
    <name type="scientific">Leucobacter albus</name>
    <dbReference type="NCBI Taxonomy" id="272210"/>
    <lineage>
        <taxon>Bacteria</taxon>
        <taxon>Bacillati</taxon>
        <taxon>Actinomycetota</taxon>
        <taxon>Actinomycetes</taxon>
        <taxon>Micrococcales</taxon>
        <taxon>Microbacteriaceae</taxon>
        <taxon>Leucobacter</taxon>
    </lineage>
</organism>
<feature type="transmembrane region" description="Helical" evidence="11">
    <location>
        <begin position="156"/>
        <end position="174"/>
    </location>
</feature>
<feature type="transmembrane region" description="Helical" evidence="11">
    <location>
        <begin position="293"/>
        <end position="314"/>
    </location>
</feature>
<accession>A0ABW3THR6</accession>
<keyword evidence="6 11" id="KW-1133">Transmembrane helix</keyword>
<dbReference type="HAMAP" id="MF_01844">
    <property type="entry name" value="NhaA"/>
    <property type="match status" value="1"/>
</dbReference>
<feature type="compositionally biased region" description="Pro residues" evidence="12">
    <location>
        <begin position="1"/>
        <end position="12"/>
    </location>
</feature>
<evidence type="ECO:0000256" key="9">
    <source>
        <dbReference type="ARBA" id="ARBA00023136"/>
    </source>
</evidence>
<evidence type="ECO:0000256" key="3">
    <source>
        <dbReference type="ARBA" id="ARBA00022449"/>
    </source>
</evidence>
<keyword evidence="4 11" id="KW-1003">Cell membrane</keyword>
<evidence type="ECO:0000256" key="1">
    <source>
        <dbReference type="ARBA" id="ARBA00004429"/>
    </source>
</evidence>
<evidence type="ECO:0000256" key="2">
    <source>
        <dbReference type="ARBA" id="ARBA00022448"/>
    </source>
</evidence>
<feature type="transmembrane region" description="Helical" evidence="11">
    <location>
        <begin position="326"/>
        <end position="348"/>
    </location>
</feature>
<dbReference type="PANTHER" id="PTHR30341:SF0">
    <property type="entry name" value="NA(+)_H(+) ANTIPORTER NHAA"/>
    <property type="match status" value="1"/>
</dbReference>
<feature type="transmembrane region" description="Helical" evidence="11">
    <location>
        <begin position="125"/>
        <end position="144"/>
    </location>
</feature>
<dbReference type="PANTHER" id="PTHR30341">
    <property type="entry name" value="SODIUM ION/PROTON ANTIPORTER NHAA-RELATED"/>
    <property type="match status" value="1"/>
</dbReference>
<keyword evidence="3 11" id="KW-0050">Antiport</keyword>
<evidence type="ECO:0000256" key="10">
    <source>
        <dbReference type="ARBA" id="ARBA00023201"/>
    </source>
</evidence>
<keyword evidence="7 11" id="KW-0915">Sodium</keyword>
<keyword evidence="10 11" id="KW-0739">Sodium transport</keyword>
<proteinExistence type="inferred from homology"/>
<evidence type="ECO:0000256" key="6">
    <source>
        <dbReference type="ARBA" id="ARBA00022989"/>
    </source>
</evidence>
<evidence type="ECO:0000256" key="12">
    <source>
        <dbReference type="SAM" id="MobiDB-lite"/>
    </source>
</evidence>
<evidence type="ECO:0000313" key="14">
    <source>
        <dbReference type="Proteomes" id="UP001597181"/>
    </source>
</evidence>
<feature type="transmembrane region" description="Helical" evidence="11">
    <location>
        <begin position="240"/>
        <end position="258"/>
    </location>
</feature>
<protein>
    <recommendedName>
        <fullName evidence="11">Na(+)/H(+) antiporter NhaA</fullName>
    </recommendedName>
    <alternativeName>
        <fullName evidence="11">Sodium/proton antiporter NhaA</fullName>
    </alternativeName>
</protein>
<feature type="transmembrane region" description="Helical" evidence="11">
    <location>
        <begin position="186"/>
        <end position="205"/>
    </location>
</feature>
<comment type="subcellular location">
    <subcellularLocation>
        <location evidence="1">Cell inner membrane</location>
        <topology evidence="1">Multi-pass membrane protein</topology>
    </subcellularLocation>
    <subcellularLocation>
        <location evidence="11">Cell membrane</location>
        <topology evidence="11">Multi-pass membrane protein</topology>
    </subcellularLocation>
</comment>
<feature type="transmembrane region" description="Helical" evidence="11">
    <location>
        <begin position="360"/>
        <end position="383"/>
    </location>
</feature>
<evidence type="ECO:0000256" key="11">
    <source>
        <dbReference type="HAMAP-Rule" id="MF_01844"/>
    </source>
</evidence>
<sequence>MTSPTPTTPIPHAPNARSQRRPRRRLFAYVSRRELVRVNRLLKREFVGGLIIMIAALLGFVAANSPLSEWFLSLREFKLGPESLGLNMSVSHWASDGLLAIFFFMVGLELKREFVEGDLRSPRTAIVPVAAAVGGVIFPAAIYLAVNAGSDTTHGWAIPTATDIAFAVAVLGLIAPRINPALRMFLLTLAVVDDFIAIAIIAMFYTDGVNLMPLLIAVAPALVFALLMRWKGEWFAQSRWGAWLILLPLGIITWALFYNSGIHATIAGVVLAFLVPVRGKSGGQVAETLNSRFHPLSAFIAVPIFALFAAGVSLGGASRFPFDPVAIGIILGLVVGKPLGITLTTWLLTRFTRATLGTSVRWREVIGVGALAGVGFTVAMLVSELSFTDHSDIDTGRLSVMVASLLAVVVAAAVLMPGARKRAKQPITQANLVVGDDSAA</sequence>
<evidence type="ECO:0000313" key="13">
    <source>
        <dbReference type="EMBL" id="MFD1200276.1"/>
    </source>
</evidence>
<keyword evidence="5 11" id="KW-0812">Transmembrane</keyword>
<feature type="transmembrane region" description="Helical" evidence="11">
    <location>
        <begin position="264"/>
        <end position="281"/>
    </location>
</feature>
<dbReference type="Proteomes" id="UP001597181">
    <property type="component" value="Unassembled WGS sequence"/>
</dbReference>
<feature type="transmembrane region" description="Helical" evidence="11">
    <location>
        <begin position="395"/>
        <end position="416"/>
    </location>
</feature>
<comment type="caution">
    <text evidence="13">The sequence shown here is derived from an EMBL/GenBank/DDBJ whole genome shotgun (WGS) entry which is preliminary data.</text>
</comment>
<dbReference type="InterPro" id="IPR004670">
    <property type="entry name" value="NhaA"/>
</dbReference>
<evidence type="ECO:0000256" key="7">
    <source>
        <dbReference type="ARBA" id="ARBA00023053"/>
    </source>
</evidence>
<evidence type="ECO:0000256" key="5">
    <source>
        <dbReference type="ARBA" id="ARBA00022692"/>
    </source>
</evidence>
<feature type="transmembrane region" description="Helical" evidence="11">
    <location>
        <begin position="84"/>
        <end position="104"/>
    </location>
</feature>
<feature type="transmembrane region" description="Helical" evidence="11">
    <location>
        <begin position="211"/>
        <end position="228"/>
    </location>
</feature>